<keyword evidence="3" id="KW-1003">Cell membrane</keyword>
<comment type="similarity">
    <text evidence="2">Belongs to the CDP-glycerol glycerophosphotransferase family.</text>
</comment>
<dbReference type="InterPro" id="IPR043149">
    <property type="entry name" value="TagF_N"/>
</dbReference>
<evidence type="ECO:0000313" key="8">
    <source>
        <dbReference type="Proteomes" id="UP000064715"/>
    </source>
</evidence>
<name>A0A0X4EW55_9ENTR</name>
<keyword evidence="8" id="KW-1185">Reference proteome</keyword>
<sequence>MLFFGREEFSDNTKYLYLKALEQKGNFRCIWCSCQETLIAELQKKGLPCQLISQDTLSETIRLFLSAAVAVFSVNPSQSLNGSEELFSCLQGARQIQLWHGVSVKHLLLELVQHLDVGDYDFRRPLDFATRADCVVSTSPHLDAFFRRAFGCKRIIRAGYPRNEVLVRPATENEYIGADIPGSILSELLNPQRKKVFFAPTWQRSENTLITNSMAFITQLAKACKVNNASLFIKSHPLYINDQECKALSQNCFYINPGLDLYPVMRHFDVLVTDYSSIMFDFLLTGKPVMRLDFNGQTHRSFEPDFTLIPEVDFAWLFTDENVEDVLNNALYRDDKQALRKKMADLLFPGDNADACSGLINLLNSEVDSVMANNAYYSVEEYDG</sequence>
<dbReference type="Pfam" id="PF04464">
    <property type="entry name" value="Glyphos_transf"/>
    <property type="match status" value="1"/>
</dbReference>
<dbReference type="SUPFAM" id="SSF53756">
    <property type="entry name" value="UDP-Glycosyltransferase/glycogen phosphorylase"/>
    <property type="match status" value="1"/>
</dbReference>
<evidence type="ECO:0000256" key="2">
    <source>
        <dbReference type="ARBA" id="ARBA00010488"/>
    </source>
</evidence>
<dbReference type="Proteomes" id="UP000064715">
    <property type="component" value="Unassembled WGS sequence"/>
</dbReference>
<reference evidence="8" key="1">
    <citation type="submission" date="2016-01" db="EMBL/GenBank/DDBJ databases">
        <title>WGS of SAMN04407783.</title>
        <authorList>
            <person name="Adams M."/>
            <person name="Sutton G."/>
            <person name="Nelson K."/>
            <person name="Thaden J."/>
            <person name="Fowler V."/>
            <person name="Mccorrison J."/>
            <person name="Sanka R."/>
            <person name="Brinkac L."/>
            <person name="Nierman W."/>
        </authorList>
    </citation>
    <scope>NUCLEOTIDE SEQUENCE [LARGE SCALE GENOMIC DNA]</scope>
    <source>
        <strain evidence="8">GN04363</strain>
    </source>
</reference>
<dbReference type="Gene3D" id="3.40.50.11820">
    <property type="match status" value="1"/>
</dbReference>
<comment type="subcellular location">
    <subcellularLocation>
        <location evidence="1">Cell membrane</location>
        <topology evidence="1">Peripheral membrane protein</topology>
    </subcellularLocation>
</comment>
<evidence type="ECO:0000313" key="7">
    <source>
        <dbReference type="EMBL" id="KUQ85949.1"/>
    </source>
</evidence>
<dbReference type="InterPro" id="IPR043148">
    <property type="entry name" value="TagF_C"/>
</dbReference>
<accession>A0A0X4EW55</accession>
<dbReference type="InterPro" id="IPR051612">
    <property type="entry name" value="Teichoic_Acid_Biosynth"/>
</dbReference>
<dbReference type="PANTHER" id="PTHR37316">
    <property type="entry name" value="TEICHOIC ACID GLYCEROL-PHOSPHATE PRIMASE"/>
    <property type="match status" value="1"/>
</dbReference>
<evidence type="ECO:0000256" key="3">
    <source>
        <dbReference type="ARBA" id="ARBA00022475"/>
    </source>
</evidence>
<keyword evidence="6" id="KW-0472">Membrane</keyword>
<dbReference type="GO" id="GO:0005886">
    <property type="term" value="C:plasma membrane"/>
    <property type="evidence" value="ECO:0007669"/>
    <property type="project" value="UniProtKB-SubCell"/>
</dbReference>
<organism evidence="7 8">
    <name type="scientific">Enterobacter genomosp. O</name>
    <dbReference type="NCBI Taxonomy" id="2364150"/>
    <lineage>
        <taxon>Bacteria</taxon>
        <taxon>Pseudomonadati</taxon>
        <taxon>Pseudomonadota</taxon>
        <taxon>Gammaproteobacteria</taxon>
        <taxon>Enterobacterales</taxon>
        <taxon>Enterobacteriaceae</taxon>
        <taxon>Enterobacter</taxon>
        <taxon>Enterobacter cloacae complex</taxon>
        <taxon>Enterobacter cloacae complex clade O</taxon>
    </lineage>
</organism>
<dbReference type="Gene3D" id="3.40.50.12580">
    <property type="match status" value="1"/>
</dbReference>
<keyword evidence="5" id="KW-0777">Teichoic acid biosynthesis</keyword>
<dbReference type="InterPro" id="IPR007554">
    <property type="entry name" value="Glycerophosphate_synth"/>
</dbReference>
<comment type="caution">
    <text evidence="7">The sequence shown here is derived from an EMBL/GenBank/DDBJ whole genome shotgun (WGS) entry which is preliminary data.</text>
</comment>
<dbReference type="PANTHER" id="PTHR37316:SF3">
    <property type="entry name" value="TEICHOIC ACID GLYCEROL-PHOSPHATE TRANSFERASE"/>
    <property type="match status" value="1"/>
</dbReference>
<evidence type="ECO:0000256" key="4">
    <source>
        <dbReference type="ARBA" id="ARBA00022679"/>
    </source>
</evidence>
<gene>
    <name evidence="7" type="ORF">AWI28_09960</name>
</gene>
<proteinExistence type="inferred from homology"/>
<dbReference type="GO" id="GO:0047355">
    <property type="term" value="F:CDP-glycerol glycerophosphotransferase activity"/>
    <property type="evidence" value="ECO:0007669"/>
    <property type="project" value="InterPro"/>
</dbReference>
<evidence type="ECO:0000256" key="1">
    <source>
        <dbReference type="ARBA" id="ARBA00004202"/>
    </source>
</evidence>
<dbReference type="AlphaFoldDB" id="A0A0X4EW55"/>
<dbReference type="GO" id="GO:0019350">
    <property type="term" value="P:teichoic acid biosynthetic process"/>
    <property type="evidence" value="ECO:0007669"/>
    <property type="project" value="UniProtKB-KW"/>
</dbReference>
<keyword evidence="4" id="KW-0808">Transferase</keyword>
<evidence type="ECO:0000256" key="5">
    <source>
        <dbReference type="ARBA" id="ARBA00022944"/>
    </source>
</evidence>
<dbReference type="EMBL" id="LRCR01000003">
    <property type="protein sequence ID" value="KUQ85949.1"/>
    <property type="molecule type" value="Genomic_DNA"/>
</dbReference>
<evidence type="ECO:0000256" key="6">
    <source>
        <dbReference type="ARBA" id="ARBA00023136"/>
    </source>
</evidence>
<protein>
    <submittedName>
        <fullName evidence="7">Uncharacterized protein</fullName>
    </submittedName>
</protein>